<name>D7BEE1_ALLS1</name>
<dbReference type="Gene3D" id="3.30.460.40">
    <property type="match status" value="1"/>
</dbReference>
<dbReference type="Pfam" id="PF10706">
    <property type="entry name" value="Aminoglyc_resit"/>
    <property type="match status" value="1"/>
</dbReference>
<dbReference type="Gene3D" id="3.30.460.10">
    <property type="entry name" value="Beta Polymerase, domain 2"/>
    <property type="match status" value="1"/>
</dbReference>
<dbReference type="PANTHER" id="PTHR34822:SF1">
    <property type="entry name" value="GRPB FAMILY PROTEIN"/>
    <property type="match status" value="1"/>
</dbReference>
<dbReference type="Pfam" id="PF04229">
    <property type="entry name" value="GrpB"/>
    <property type="match status" value="1"/>
</dbReference>
<dbReference type="eggNOG" id="COG2320">
    <property type="taxonomic scope" value="Bacteria"/>
</dbReference>
<proteinExistence type="predicted"/>
<dbReference type="OrthoDB" id="67353at2"/>
<keyword evidence="2" id="KW-1185">Reference proteome</keyword>
<evidence type="ECO:0000313" key="1">
    <source>
        <dbReference type="EMBL" id="ADH63184.1"/>
    </source>
</evidence>
<accession>D7BEE1</accession>
<dbReference type="Proteomes" id="UP000001916">
    <property type="component" value="Chromosome"/>
</dbReference>
<dbReference type="STRING" id="526227.Mesil_1290"/>
<dbReference type="AlphaFoldDB" id="D7BEE1"/>
<dbReference type="EMBL" id="CP002042">
    <property type="protein sequence ID" value="ADH63184.1"/>
    <property type="molecule type" value="Genomic_DNA"/>
</dbReference>
<evidence type="ECO:0000313" key="2">
    <source>
        <dbReference type="Proteomes" id="UP000001916"/>
    </source>
</evidence>
<dbReference type="InterPro" id="IPR019646">
    <property type="entry name" value="Aminoglyc_AdlTrfase"/>
</dbReference>
<dbReference type="SUPFAM" id="SSF81301">
    <property type="entry name" value="Nucleotidyltransferase"/>
    <property type="match status" value="2"/>
</dbReference>
<dbReference type="InterPro" id="IPR043519">
    <property type="entry name" value="NT_sf"/>
</dbReference>
<dbReference type="HOGENOM" id="CLU_810676_0_0_0"/>
<protein>
    <submittedName>
        <fullName evidence="1">Uncharacterized protein</fullName>
    </submittedName>
</protein>
<dbReference type="KEGG" id="msv:Mesil_1290"/>
<dbReference type="RefSeq" id="WP_013157755.1">
    <property type="nucleotide sequence ID" value="NC_014212.1"/>
</dbReference>
<dbReference type="InterPro" id="IPR007344">
    <property type="entry name" value="GrpB/CoaE"/>
</dbReference>
<sequence length="375" mass="43901">MTEPIELLEYDPSWPARFEAERTRLLEALGGWAWETGGVAYLIEHIGSTSVPGLAAKPCIDITAGVHPFPLEERYIRALEGLGYEYKGENNIPARQYFRRGPHQVHLHVFQAGADPIADFSVFRDYLRANPAARARYQALKYELAGKYRDDRIAYTYGKASLVHELLQEAYTWHVRQTGFGPVEWLARELEGLEVPWWVASGWGLDLWTGEPSRYHHDLDLTVWRKDQREILLHLREQGFNLQVVYGQGQYRPWDENEWLSYPEVTQVHARRADMPFDLLDVMFSEHHEQNWWYRRKPEITMPMEEVILEAQGIRVMNPAITLLFKSRTSGKDPRPKDQADFERVLPLLSAEQRAWVRRALEIWMPEHPWLLSLE</sequence>
<reference evidence="1 2" key="1">
    <citation type="journal article" date="2010" name="Stand. Genomic Sci.">
        <title>Complete genome sequence of Meiothermus silvanus type strain (VI-R2).</title>
        <authorList>
            <person name="Sikorski J."/>
            <person name="Tindall B.J."/>
            <person name="Lowry S."/>
            <person name="Lucas S."/>
            <person name="Nolan M."/>
            <person name="Copeland A."/>
            <person name="Glavina Del Rio T."/>
            <person name="Tice H."/>
            <person name="Cheng J.F."/>
            <person name="Han C."/>
            <person name="Pitluck S."/>
            <person name="Liolios K."/>
            <person name="Ivanova N."/>
            <person name="Mavromatis K."/>
            <person name="Mikhailova N."/>
            <person name="Pati A."/>
            <person name="Goodwin L."/>
            <person name="Chen A."/>
            <person name="Palaniappan K."/>
            <person name="Land M."/>
            <person name="Hauser L."/>
            <person name="Chang Y.J."/>
            <person name="Jeffries C.D."/>
            <person name="Rohde M."/>
            <person name="Goker M."/>
            <person name="Woyke T."/>
            <person name="Bristow J."/>
            <person name="Eisen J.A."/>
            <person name="Markowitz V."/>
            <person name="Hugenholtz P."/>
            <person name="Kyrpides N.C."/>
            <person name="Klenk H.P."/>
            <person name="Lapidus A."/>
        </authorList>
    </citation>
    <scope>NUCLEOTIDE SEQUENCE [LARGE SCALE GENOMIC DNA]</scope>
    <source>
        <strain evidence="2">ATCC 700542 / DSM 9946 / VI-R2</strain>
    </source>
</reference>
<gene>
    <name evidence="1" type="ordered locus">Mesil_1290</name>
</gene>
<dbReference type="PANTHER" id="PTHR34822">
    <property type="entry name" value="GRPB DOMAIN PROTEIN (AFU_ORTHOLOGUE AFUA_1G01530)"/>
    <property type="match status" value="1"/>
</dbReference>
<organism evidence="1 2">
    <name type="scientific">Allomeiothermus silvanus (strain ATCC 700542 / DSM 9946 / NBRC 106475 / NCIMB 13440 / VI-R2)</name>
    <name type="common">Thermus silvanus</name>
    <dbReference type="NCBI Taxonomy" id="526227"/>
    <lineage>
        <taxon>Bacteria</taxon>
        <taxon>Thermotogati</taxon>
        <taxon>Deinococcota</taxon>
        <taxon>Deinococci</taxon>
        <taxon>Thermales</taxon>
        <taxon>Thermaceae</taxon>
        <taxon>Allomeiothermus</taxon>
    </lineage>
</organism>